<keyword evidence="3" id="KW-0436">Ligase</keyword>
<dbReference type="PANTHER" id="PTHR43767:SF9">
    <property type="entry name" value="LONG-CHAIN-FATTY-ACID--COA LIGASE"/>
    <property type="match status" value="1"/>
</dbReference>
<dbReference type="GO" id="GO:0016874">
    <property type="term" value="F:ligase activity"/>
    <property type="evidence" value="ECO:0007669"/>
    <property type="project" value="UniProtKB-KW"/>
</dbReference>
<dbReference type="Proteomes" id="UP001271769">
    <property type="component" value="Unassembled WGS sequence"/>
</dbReference>
<dbReference type="PROSITE" id="PS00455">
    <property type="entry name" value="AMP_BINDING"/>
    <property type="match status" value="1"/>
</dbReference>
<accession>A0ABU5DYU2</accession>
<reference evidence="3 4" key="1">
    <citation type="journal article" date="2013" name="Antonie Van Leeuwenhoek">
        <title>Dongia rigui sp. nov., isolated from freshwater of a large wetland in Korea.</title>
        <authorList>
            <person name="Baik K.S."/>
            <person name="Hwang Y.M."/>
            <person name="Choi J.S."/>
            <person name="Kwon J."/>
            <person name="Seong C.N."/>
        </authorList>
    </citation>
    <scope>NUCLEOTIDE SEQUENCE [LARGE SCALE GENOMIC DNA]</scope>
    <source>
        <strain evidence="3 4">04SU4-P</strain>
    </source>
</reference>
<dbReference type="RefSeq" id="WP_320500885.1">
    <property type="nucleotide sequence ID" value="NZ_JAXCLX010000001.1"/>
</dbReference>
<sequence length="571" mass="63058">MNATSLQEFGTAKPWVASYPPEVDAATPIVAKPVYALLDDSAAVYPDNDCIDFLDKHYTYAEVKRESDKVAKGLQQVGLKPGMRLGLFLPNCPYFVIFYHGALKAGATLVNFNPLYAEPEIERQIADAEVDFMVTLDVTQLLPKLDAVLMKSRVKSVIVCPMAHQLPFPKNLVYPFVMRSAHARMKIDSRHIAYKDLVHNDGAYAPVEIDTGKAVALLQYTGGTTGIPKGAMLSHANVYVNAIQSKRWFYTVDNPQSKTIGVLPLFHAFAMTCVMNFTLSVGGAMILEPKFDTLKLLRLIHSKRPTALVGVPTLFNALLNFPQFKDFDLTSLIFAISGGAPLPVEVRKKFEEESGCRLIEGYGLSEASPVCSCNPVNTGGKTGSIGLPYPFTSCEIVSLEDGVTRMKPGEKGEICFRGPQVMLGYWKRPDATDEVIKDGCLHTGDVGHIDEEGFVFITDRLKEMINASGFKVYPRVIEEALYQHPAVKECAVIGIDDPYRGQNIKAFVVLKDGAACNQETLDAFLETRLSKIEKPRFYEFRDDLPKSIIGKILKKNLVDEEKARAATATKP</sequence>
<dbReference type="InterPro" id="IPR025110">
    <property type="entry name" value="AMP-bd_C"/>
</dbReference>
<dbReference type="Gene3D" id="2.30.38.10">
    <property type="entry name" value="Luciferase, Domain 3"/>
    <property type="match status" value="1"/>
</dbReference>
<feature type="domain" description="AMP-dependent synthetase/ligase" evidence="1">
    <location>
        <begin position="39"/>
        <end position="426"/>
    </location>
</feature>
<protein>
    <submittedName>
        <fullName evidence="3">Long-chain fatty acid--CoA ligase</fullName>
    </submittedName>
</protein>
<feature type="domain" description="AMP-binding enzyme C-terminal" evidence="2">
    <location>
        <begin position="477"/>
        <end position="551"/>
    </location>
</feature>
<dbReference type="Gene3D" id="3.40.50.980">
    <property type="match status" value="2"/>
</dbReference>
<evidence type="ECO:0000313" key="4">
    <source>
        <dbReference type="Proteomes" id="UP001271769"/>
    </source>
</evidence>
<comment type="caution">
    <text evidence="3">The sequence shown here is derived from an EMBL/GenBank/DDBJ whole genome shotgun (WGS) entry which is preliminary data.</text>
</comment>
<keyword evidence="4" id="KW-1185">Reference proteome</keyword>
<evidence type="ECO:0000259" key="1">
    <source>
        <dbReference type="Pfam" id="PF00501"/>
    </source>
</evidence>
<dbReference type="InterPro" id="IPR020845">
    <property type="entry name" value="AMP-binding_CS"/>
</dbReference>
<dbReference type="InterPro" id="IPR045851">
    <property type="entry name" value="AMP-bd_C_sf"/>
</dbReference>
<dbReference type="CDD" id="cd05936">
    <property type="entry name" value="FC-FACS_FadD_like"/>
    <property type="match status" value="1"/>
</dbReference>
<dbReference type="EMBL" id="JAXCLX010000001">
    <property type="protein sequence ID" value="MDY0872456.1"/>
    <property type="molecule type" value="Genomic_DNA"/>
</dbReference>
<dbReference type="Pfam" id="PF13193">
    <property type="entry name" value="AMP-binding_C"/>
    <property type="match status" value="1"/>
</dbReference>
<evidence type="ECO:0000259" key="2">
    <source>
        <dbReference type="Pfam" id="PF13193"/>
    </source>
</evidence>
<evidence type="ECO:0000313" key="3">
    <source>
        <dbReference type="EMBL" id="MDY0872456.1"/>
    </source>
</evidence>
<dbReference type="SUPFAM" id="SSF56801">
    <property type="entry name" value="Acetyl-CoA synthetase-like"/>
    <property type="match status" value="1"/>
</dbReference>
<dbReference type="Gene3D" id="3.30.300.30">
    <property type="match status" value="1"/>
</dbReference>
<dbReference type="Pfam" id="PF00501">
    <property type="entry name" value="AMP-binding"/>
    <property type="match status" value="1"/>
</dbReference>
<dbReference type="InterPro" id="IPR000873">
    <property type="entry name" value="AMP-dep_synth/lig_dom"/>
</dbReference>
<gene>
    <name evidence="3" type="ORF">SMD31_11000</name>
</gene>
<proteinExistence type="predicted"/>
<dbReference type="InterPro" id="IPR050237">
    <property type="entry name" value="ATP-dep_AMP-bd_enzyme"/>
</dbReference>
<name>A0ABU5DYU2_9PROT</name>
<dbReference type="PANTHER" id="PTHR43767">
    <property type="entry name" value="LONG-CHAIN-FATTY-ACID--COA LIGASE"/>
    <property type="match status" value="1"/>
</dbReference>
<organism evidence="3 4">
    <name type="scientific">Dongia rigui</name>
    <dbReference type="NCBI Taxonomy" id="940149"/>
    <lineage>
        <taxon>Bacteria</taxon>
        <taxon>Pseudomonadati</taxon>
        <taxon>Pseudomonadota</taxon>
        <taxon>Alphaproteobacteria</taxon>
        <taxon>Rhodospirillales</taxon>
        <taxon>Dongiaceae</taxon>
        <taxon>Dongia</taxon>
    </lineage>
</organism>